<dbReference type="STRING" id="3818.A0A445DRB1"/>
<comment type="caution">
    <text evidence="11">The sequence shown here is derived from an EMBL/GenBank/DDBJ whole genome shotgun (WGS) entry which is preliminary data.</text>
</comment>
<keyword evidence="4" id="KW-0560">Oxidoreductase</keyword>
<dbReference type="InterPro" id="IPR008922">
    <property type="entry name" value="Di-copper_centre_dom_sf"/>
</dbReference>
<dbReference type="EMBL" id="SDMP01000003">
    <property type="protein sequence ID" value="RYR65714.1"/>
    <property type="molecule type" value="Genomic_DNA"/>
</dbReference>
<feature type="domain" description="Tyrosinase copper-binding" evidence="10">
    <location>
        <begin position="347"/>
        <end position="358"/>
    </location>
</feature>
<keyword evidence="5 7" id="KW-0186">Copper</keyword>
<evidence type="ECO:0000256" key="9">
    <source>
        <dbReference type="PIRSR" id="PIRSR000290-3"/>
    </source>
</evidence>
<dbReference type="GO" id="GO:0046148">
    <property type="term" value="P:pigment biosynthetic process"/>
    <property type="evidence" value="ECO:0007669"/>
    <property type="project" value="InterPro"/>
</dbReference>
<dbReference type="Pfam" id="PF00264">
    <property type="entry name" value="Tyrosinase"/>
    <property type="match status" value="1"/>
</dbReference>
<evidence type="ECO:0000256" key="8">
    <source>
        <dbReference type="PIRSR" id="PIRSR000290-2"/>
    </source>
</evidence>
<accession>A0A445DRB1</accession>
<proteinExistence type="inferred from homology"/>
<dbReference type="Gramene" id="arahy.Tifrunner.gnm2.ann2.Ah03g460500.1">
    <property type="protein sequence ID" value="arahy.Tifrunner.gnm2.ann2.Ah03g460500.1-CDS-1"/>
    <property type="gene ID" value="arahy.Tifrunner.gnm2.ann2.Ah03g460500"/>
</dbReference>
<organism evidence="11 12">
    <name type="scientific">Arachis hypogaea</name>
    <name type="common">Peanut</name>
    <dbReference type="NCBI Taxonomy" id="3818"/>
    <lineage>
        <taxon>Eukaryota</taxon>
        <taxon>Viridiplantae</taxon>
        <taxon>Streptophyta</taxon>
        <taxon>Embryophyta</taxon>
        <taxon>Tracheophyta</taxon>
        <taxon>Spermatophyta</taxon>
        <taxon>Magnoliopsida</taxon>
        <taxon>eudicotyledons</taxon>
        <taxon>Gunneridae</taxon>
        <taxon>Pentapetalae</taxon>
        <taxon>rosids</taxon>
        <taxon>fabids</taxon>
        <taxon>Fabales</taxon>
        <taxon>Fabaceae</taxon>
        <taxon>Papilionoideae</taxon>
        <taxon>50 kb inversion clade</taxon>
        <taxon>dalbergioids sensu lato</taxon>
        <taxon>Dalbergieae</taxon>
        <taxon>Pterocarpus clade</taxon>
        <taxon>Arachis</taxon>
    </lineage>
</organism>
<dbReference type="PIRSF" id="PIRSF000290">
    <property type="entry name" value="PPO_plant"/>
    <property type="match status" value="1"/>
</dbReference>
<dbReference type="GO" id="GO:0004097">
    <property type="term" value="F:catechol oxidase activity"/>
    <property type="evidence" value="ECO:0007669"/>
    <property type="project" value="InterPro"/>
</dbReference>
<dbReference type="OrthoDB" id="6132182at2759"/>
<evidence type="ECO:0000313" key="11">
    <source>
        <dbReference type="EMBL" id="RYR65714.1"/>
    </source>
</evidence>
<feature type="disulfide bond" evidence="8">
    <location>
        <begin position="97"/>
        <end position="112"/>
    </location>
</feature>
<reference evidence="11 12" key="1">
    <citation type="submission" date="2019-01" db="EMBL/GenBank/DDBJ databases">
        <title>Sequencing of cultivated peanut Arachis hypogaea provides insights into genome evolution and oil improvement.</title>
        <authorList>
            <person name="Chen X."/>
        </authorList>
    </citation>
    <scope>NUCLEOTIDE SEQUENCE [LARGE SCALE GENOMIC DNA]</scope>
    <source>
        <strain evidence="12">cv. Fuhuasheng</strain>
        <tissue evidence="11">Leaves</tissue>
    </source>
</reference>
<keyword evidence="6 8" id="KW-1015">Disulfide bond</keyword>
<feature type="binding site" evidence="7">
    <location>
        <position position="202"/>
    </location>
    <ligand>
        <name>Cu cation</name>
        <dbReference type="ChEBI" id="CHEBI:23378"/>
        <label>A</label>
    </ligand>
</feature>
<evidence type="ECO:0000256" key="1">
    <source>
        <dbReference type="ARBA" id="ARBA00009928"/>
    </source>
</evidence>
<protein>
    <recommendedName>
        <fullName evidence="10">Tyrosinase copper-binding domain-containing protein</fullName>
    </recommendedName>
</protein>
<dbReference type="SMR" id="A0A445DRB1"/>
<evidence type="ECO:0000259" key="10">
    <source>
        <dbReference type="PROSITE" id="PS00498"/>
    </source>
</evidence>
<evidence type="ECO:0000256" key="7">
    <source>
        <dbReference type="PIRSR" id="PIRSR000290-1"/>
    </source>
</evidence>
<dbReference type="PROSITE" id="PS00498">
    <property type="entry name" value="TYROSINASE_2"/>
    <property type="match status" value="1"/>
</dbReference>
<evidence type="ECO:0000256" key="5">
    <source>
        <dbReference type="ARBA" id="ARBA00023008"/>
    </source>
</evidence>
<dbReference type="Pfam" id="PF12142">
    <property type="entry name" value="PPO1_DWL"/>
    <property type="match status" value="1"/>
</dbReference>
<comment type="similarity">
    <text evidence="1">Belongs to the tyrosinase family.</text>
</comment>
<feature type="binding site" evidence="7">
    <location>
        <position position="320"/>
    </location>
    <ligand>
        <name>Cu cation</name>
        <dbReference type="ChEBI" id="CHEBI:23378"/>
        <label>B</label>
    </ligand>
</feature>
<dbReference type="PRINTS" id="PR00092">
    <property type="entry name" value="TYROSINASE"/>
</dbReference>
<dbReference type="Gene3D" id="1.10.1280.10">
    <property type="entry name" value="Di-copper center containing domain from catechol oxidase"/>
    <property type="match status" value="1"/>
</dbReference>
<feature type="binding site" evidence="7">
    <location>
        <position position="193"/>
    </location>
    <ligand>
        <name>Cu cation</name>
        <dbReference type="ChEBI" id="CHEBI:23378"/>
        <label>A</label>
    </ligand>
</feature>
<keyword evidence="12" id="KW-1185">Reference proteome</keyword>
<feature type="binding site" evidence="7">
    <location>
        <position position="324"/>
    </location>
    <ligand>
        <name>Cu cation</name>
        <dbReference type="ChEBI" id="CHEBI:23378"/>
        <label>B</label>
    </ligand>
</feature>
<gene>
    <name evidence="11" type="ORF">Ahy_A03g011642</name>
</gene>
<dbReference type="InterPro" id="IPR022740">
    <property type="entry name" value="Polyphenol_oxidase_C"/>
</dbReference>
<dbReference type="PANTHER" id="PTHR11474:SF76">
    <property type="entry name" value="SHKT DOMAIN-CONTAINING PROTEIN"/>
    <property type="match status" value="1"/>
</dbReference>
<evidence type="ECO:0000256" key="2">
    <source>
        <dbReference type="ARBA" id="ARBA00022723"/>
    </source>
</evidence>
<dbReference type="Pfam" id="PF12143">
    <property type="entry name" value="PPO1_KFDV"/>
    <property type="match status" value="1"/>
</dbReference>
<dbReference type="InterPro" id="IPR002227">
    <property type="entry name" value="Tyrosinase_Cu-bd"/>
</dbReference>
<keyword evidence="3" id="KW-0883">Thioether bond</keyword>
<dbReference type="GO" id="GO:0046872">
    <property type="term" value="F:metal ion binding"/>
    <property type="evidence" value="ECO:0007669"/>
    <property type="project" value="UniProtKB-KW"/>
</dbReference>
<evidence type="ECO:0000313" key="12">
    <source>
        <dbReference type="Proteomes" id="UP000289738"/>
    </source>
</evidence>
<keyword evidence="2 7" id="KW-0479">Metal-binding</keyword>
<feature type="disulfide bond" evidence="8">
    <location>
        <begin position="111"/>
        <end position="173"/>
    </location>
</feature>
<dbReference type="SUPFAM" id="SSF48056">
    <property type="entry name" value="Di-copper centre-containing domain"/>
    <property type="match status" value="1"/>
</dbReference>
<name>A0A445DRB1_ARAHY</name>
<feature type="binding site" evidence="7">
    <location>
        <position position="354"/>
    </location>
    <ligand>
        <name>Cu cation</name>
        <dbReference type="ChEBI" id="CHEBI:23378"/>
        <label>B</label>
    </ligand>
</feature>
<feature type="cross-link" description="2'-(S-cysteinyl)-histidine (Cys-His)" evidence="9">
    <location>
        <begin position="176"/>
        <end position="193"/>
    </location>
</feature>
<sequence>MASISTPLSFLSTTANVSAATSSSFTLFPLQPKRHRYPKSKRHISKVSCNNGGDDNVISKGNRRDVLIGLGGLGAAASFTYNPFAVANPVVTDQNSCGRPNLPAGAKPIPCCPPKATNISDFVFPSNQPLRVRKPAHLVTGDELAKYKEAIRLMRALPDDDPRSFTQQANIHCAYCHDSYALDSTLPPQVKVHFNWLFAPFHRWYLYFYEKILGSLINDPTFALPFWNWDHSDGMDIPAIFTDRRSSLFDAKRNANHQPPVLVDLDWNRRGVDTSGEVDKNYAKVYKCIADVKGPACFFGSSFQAGGGVSSAAGSLETLHNTCHSWTGDPTDPNGEDMGSFYSSGRDPIFYCHHSNVDRLWTIWKEKFGGVDLSDKDYLKSSFLFYDENKNLVRVRSEQCLDQSKLGYKYMDVPILWKNAKPKPATNKAQRAALAPTPLNPPNLPLVLNSITSFAVKRQFKSRRKEEKAEREESLVFDVAFDKSKDVKFDVLVFWKGDPMQATPKDREFAGSFVNVSHAPNAKDTTVKYIIGITDLLDDLEADDEDNVEVTLVPQYGVVPVTINNAYVSYDECSFKK</sequence>
<dbReference type="InterPro" id="IPR016213">
    <property type="entry name" value="Polyphenol_oxidase"/>
</dbReference>
<evidence type="ECO:0000256" key="6">
    <source>
        <dbReference type="ARBA" id="ARBA00023157"/>
    </source>
</evidence>
<dbReference type="PANTHER" id="PTHR11474">
    <property type="entry name" value="TYROSINASE FAMILY MEMBER"/>
    <property type="match status" value="1"/>
</dbReference>
<dbReference type="Proteomes" id="UP000289738">
    <property type="component" value="Chromosome A03"/>
</dbReference>
<evidence type="ECO:0000256" key="3">
    <source>
        <dbReference type="ARBA" id="ARBA00022784"/>
    </source>
</evidence>
<comment type="cofactor">
    <cofactor evidence="7">
        <name>Cu(2+)</name>
        <dbReference type="ChEBI" id="CHEBI:29036"/>
    </cofactor>
    <text evidence="7">Binds 2 copper ions per subunit.</text>
</comment>
<dbReference type="InterPro" id="IPR022739">
    <property type="entry name" value="Polyphenol_oxidase_cen"/>
</dbReference>
<evidence type="ECO:0000256" key="4">
    <source>
        <dbReference type="ARBA" id="ARBA00023002"/>
    </source>
</evidence>
<dbReference type="InterPro" id="IPR050316">
    <property type="entry name" value="Tyrosinase/Hemocyanin"/>
</dbReference>
<feature type="binding site" evidence="7">
    <location>
        <position position="172"/>
    </location>
    <ligand>
        <name>Cu cation</name>
        <dbReference type="ChEBI" id="CHEBI:23378"/>
        <label>A</label>
    </ligand>
</feature>
<dbReference type="AlphaFoldDB" id="A0A445DRB1"/>